<evidence type="ECO:0000256" key="7">
    <source>
        <dbReference type="ARBA" id="ARBA00023224"/>
    </source>
</evidence>
<evidence type="ECO:0000313" key="13">
    <source>
        <dbReference type="Proteomes" id="UP000239471"/>
    </source>
</evidence>
<evidence type="ECO:0000256" key="3">
    <source>
        <dbReference type="ARBA" id="ARBA00022500"/>
    </source>
</evidence>
<dbReference type="Pfam" id="PF00015">
    <property type="entry name" value="MCPsignal"/>
    <property type="match status" value="1"/>
</dbReference>
<evidence type="ECO:0000256" key="6">
    <source>
        <dbReference type="ARBA" id="ARBA00023136"/>
    </source>
</evidence>
<evidence type="ECO:0000313" key="12">
    <source>
        <dbReference type="EMBL" id="PRR82667.1"/>
    </source>
</evidence>
<dbReference type="PANTHER" id="PTHR32089:SF112">
    <property type="entry name" value="LYSOZYME-LIKE PROTEIN-RELATED"/>
    <property type="match status" value="1"/>
</dbReference>
<protein>
    <submittedName>
        <fullName evidence="12">Methyl-accepting chemotaxis protein McpC</fullName>
    </submittedName>
</protein>
<dbReference type="PROSITE" id="PS50111">
    <property type="entry name" value="CHEMOTAXIS_TRANSDUC_2"/>
    <property type="match status" value="1"/>
</dbReference>
<dbReference type="PANTHER" id="PTHR32089">
    <property type="entry name" value="METHYL-ACCEPTING CHEMOTAXIS PROTEIN MCPB"/>
    <property type="match status" value="1"/>
</dbReference>
<dbReference type="EMBL" id="PVXQ01000014">
    <property type="protein sequence ID" value="PRR82667.1"/>
    <property type="molecule type" value="Genomic_DNA"/>
</dbReference>
<evidence type="ECO:0000256" key="10">
    <source>
        <dbReference type="SAM" id="Phobius"/>
    </source>
</evidence>
<keyword evidence="7 8" id="KW-0807">Transducer</keyword>
<gene>
    <name evidence="12" type="primary">mcpC_2</name>
    <name evidence="12" type="ORF">CLVI_16340</name>
</gene>
<dbReference type="InterPro" id="IPR004089">
    <property type="entry name" value="MCPsignal_dom"/>
</dbReference>
<organism evidence="12 13">
    <name type="scientific">Clostridium vincentii</name>
    <dbReference type="NCBI Taxonomy" id="52704"/>
    <lineage>
        <taxon>Bacteria</taxon>
        <taxon>Bacillati</taxon>
        <taxon>Bacillota</taxon>
        <taxon>Clostridia</taxon>
        <taxon>Eubacteriales</taxon>
        <taxon>Clostridiaceae</taxon>
        <taxon>Clostridium</taxon>
    </lineage>
</organism>
<name>A0A2T0BFR3_9CLOT</name>
<dbReference type="GO" id="GO:0005886">
    <property type="term" value="C:plasma membrane"/>
    <property type="evidence" value="ECO:0007669"/>
    <property type="project" value="UniProtKB-SubCell"/>
</dbReference>
<keyword evidence="3" id="KW-0145">Chemotaxis</keyword>
<dbReference type="GO" id="GO:0007165">
    <property type="term" value="P:signal transduction"/>
    <property type="evidence" value="ECO:0007669"/>
    <property type="project" value="UniProtKB-KW"/>
</dbReference>
<evidence type="ECO:0000256" key="1">
    <source>
        <dbReference type="ARBA" id="ARBA00004651"/>
    </source>
</evidence>
<comment type="caution">
    <text evidence="12">The sequence shown here is derived from an EMBL/GenBank/DDBJ whole genome shotgun (WGS) entry which is preliminary data.</text>
</comment>
<dbReference type="GO" id="GO:0006935">
    <property type="term" value="P:chemotaxis"/>
    <property type="evidence" value="ECO:0007669"/>
    <property type="project" value="UniProtKB-KW"/>
</dbReference>
<feature type="domain" description="Methyl-accepting transducer" evidence="11">
    <location>
        <begin position="235"/>
        <end position="492"/>
    </location>
</feature>
<dbReference type="InterPro" id="IPR033479">
    <property type="entry name" value="dCache_1"/>
</dbReference>
<feature type="transmembrane region" description="Helical" evidence="10">
    <location>
        <begin position="136"/>
        <end position="158"/>
    </location>
</feature>
<dbReference type="Gene3D" id="1.10.287.950">
    <property type="entry name" value="Methyl-accepting chemotaxis protein"/>
    <property type="match status" value="1"/>
</dbReference>
<dbReference type="SMART" id="SM00283">
    <property type="entry name" value="MA"/>
    <property type="match status" value="1"/>
</dbReference>
<comment type="subcellular location">
    <subcellularLocation>
        <location evidence="1">Cell membrane</location>
        <topology evidence="1">Multi-pass membrane protein</topology>
    </subcellularLocation>
</comment>
<keyword evidence="4 10" id="KW-0812">Transmembrane</keyword>
<evidence type="ECO:0000256" key="2">
    <source>
        <dbReference type="ARBA" id="ARBA00022475"/>
    </source>
</evidence>
<evidence type="ECO:0000256" key="5">
    <source>
        <dbReference type="ARBA" id="ARBA00022989"/>
    </source>
</evidence>
<keyword evidence="5 10" id="KW-1133">Transmembrane helix</keyword>
<reference evidence="12 13" key="1">
    <citation type="submission" date="2018-03" db="EMBL/GenBank/DDBJ databases">
        <title>Genome sequence of Clostridium vincentii DSM 10228.</title>
        <authorList>
            <person name="Poehlein A."/>
            <person name="Daniel R."/>
        </authorList>
    </citation>
    <scope>NUCLEOTIDE SEQUENCE [LARGE SCALE GENOMIC DNA]</scope>
    <source>
        <strain evidence="12 13">DSM 10228</strain>
    </source>
</reference>
<dbReference type="Gene3D" id="3.30.450.20">
    <property type="entry name" value="PAS domain"/>
    <property type="match status" value="1"/>
</dbReference>
<accession>A0A2T0BFR3</accession>
<sequence length="521" mass="56702">MTTNKMVIAIATPVIRNGQTIGVVATDVNLGNLTDIIEKAKPVDNSYAYLIDSENNIIMHPNKDFQPTDEGLQSLTTIFDGNYMPIINASTNKEAIMFKDYDGEQKYFISSNVAVSNWTIGFAIPISEFQKPLNTLITSLIIVLIVSLGISIGISMYFSDRISRPILKVAKLVGKTKDLDLVDDHSYDSLLQNKSEIGVIANEVAQLRSTLRTMVTDLQSSSDNVLENSNSVSDSVKETAQSIEVVNITVSELAKGASDQAQDAQQSVEELDAFTNKVNTVVETATKVKKYSNITQEVNKVRINSTKILSKKLKENNDASKKVSENIAQLSNKSEQIGQIVSSIESIASQTNLLALNSAIEAARAGESGKGFAVVADEVRTLAEQTSEATKQISTMIQEIQIEIKTAKDNMDNAEKTSSDANSSMTDTENSFQTIGDSVIEMNNNLEQLINKINEVNTGKEIVVGSIQGISAISEEFAASTQEVSASMEQQTSSIEIIAENTENLKTIANRLNEIISKFIV</sequence>
<dbReference type="Proteomes" id="UP000239471">
    <property type="component" value="Unassembled WGS sequence"/>
</dbReference>
<dbReference type="SUPFAM" id="SSF58104">
    <property type="entry name" value="Methyl-accepting chemotaxis protein (MCP) signaling domain"/>
    <property type="match status" value="1"/>
</dbReference>
<proteinExistence type="predicted"/>
<keyword evidence="6 10" id="KW-0472">Membrane</keyword>
<keyword evidence="13" id="KW-1185">Reference proteome</keyword>
<evidence type="ECO:0000256" key="9">
    <source>
        <dbReference type="SAM" id="MobiDB-lite"/>
    </source>
</evidence>
<feature type="compositionally biased region" description="Polar residues" evidence="9">
    <location>
        <begin position="419"/>
        <end position="429"/>
    </location>
</feature>
<evidence type="ECO:0000259" key="11">
    <source>
        <dbReference type="PROSITE" id="PS50111"/>
    </source>
</evidence>
<feature type="region of interest" description="Disordered" evidence="9">
    <location>
        <begin position="410"/>
        <end position="429"/>
    </location>
</feature>
<keyword evidence="2" id="KW-1003">Cell membrane</keyword>
<evidence type="ECO:0000256" key="4">
    <source>
        <dbReference type="ARBA" id="ARBA00022692"/>
    </source>
</evidence>
<dbReference type="Pfam" id="PF02743">
    <property type="entry name" value="dCache_1"/>
    <property type="match status" value="1"/>
</dbReference>
<dbReference type="AlphaFoldDB" id="A0A2T0BFR3"/>
<evidence type="ECO:0000256" key="8">
    <source>
        <dbReference type="PROSITE-ProRule" id="PRU00284"/>
    </source>
</evidence>
<dbReference type="CDD" id="cd12912">
    <property type="entry name" value="PDC2_MCP_like"/>
    <property type="match status" value="1"/>
</dbReference>